<keyword evidence="2" id="KW-1185">Reference proteome</keyword>
<evidence type="ECO:0000313" key="1">
    <source>
        <dbReference type="EMBL" id="QEH93790.1"/>
    </source>
</evidence>
<evidence type="ECO:0000313" key="2">
    <source>
        <dbReference type="Proteomes" id="UP000323565"/>
    </source>
</evidence>
<reference evidence="1 2" key="1">
    <citation type="submission" date="2019-08" db="EMBL/GenBank/DDBJ databases">
        <title>Dermacoccus abyssi strain HZAU 226, whole genome Nanopore sequencing project.</title>
        <authorList>
            <person name="Guo A."/>
            <person name="Zhang X."/>
            <person name="Ruan Y."/>
            <person name="Liu W."/>
            <person name="Chen Q."/>
            <person name="Gu L."/>
        </authorList>
    </citation>
    <scope>NUCLEOTIDE SEQUENCE [LARGE SCALE GENOMIC DNA]</scope>
    <source>
        <strain evidence="1 2">HZAU 226</strain>
    </source>
</reference>
<dbReference type="Proteomes" id="UP000323565">
    <property type="component" value="Chromosome"/>
</dbReference>
<accession>A0ABX5ZD33</accession>
<protein>
    <submittedName>
        <fullName evidence="1">Prephenate dehydrogenase</fullName>
    </submittedName>
</protein>
<proteinExistence type="predicted"/>
<organism evidence="1 2">
    <name type="scientific">Dermacoccus abyssi</name>
    <dbReference type="NCBI Taxonomy" id="322596"/>
    <lineage>
        <taxon>Bacteria</taxon>
        <taxon>Bacillati</taxon>
        <taxon>Actinomycetota</taxon>
        <taxon>Actinomycetes</taxon>
        <taxon>Micrococcales</taxon>
        <taxon>Dermacoccaceae</taxon>
        <taxon>Dermacoccus</taxon>
    </lineage>
</organism>
<dbReference type="EMBL" id="CP043031">
    <property type="protein sequence ID" value="QEH93790.1"/>
    <property type="molecule type" value="Genomic_DNA"/>
</dbReference>
<gene>
    <name evidence="1" type="ORF">FV141_09800</name>
</gene>
<name>A0ABX5ZD33_9MICO</name>
<sequence>MLVVLDKSSPSCDAAILEPLRFLDPATTAVLAPPEFTLPETFAGESVPFDSVSVLPETLRSVLSLGAYLPLSETIAPWAAERDIPFFLVQHGLLTPWSPPASEGARVLAWSDADADVWAQGRPDVDVQVVGSQLLWSAAAETKLEAIDERPVVLGQLHGTELGRREALTSYLRFARDVPSDYRPHPNEADLVSRGLHRLMRQRGVTFETSGRPLLDIRRPVVSIFSTGTLEAATRGLPAWVTHPNPPPWVRDFWARYDLAPWGEPPTKGWPQPGTEPAAAVAAALETA</sequence>